<dbReference type="EMBL" id="OX596090">
    <property type="protein sequence ID" value="CAI9711202.1"/>
    <property type="molecule type" value="Genomic_DNA"/>
</dbReference>
<evidence type="ECO:0000313" key="1">
    <source>
        <dbReference type="EMBL" id="CAI9711202.1"/>
    </source>
</evidence>
<accession>A0ACB0FEM2</accession>
<sequence length="322" mass="34033">MIKPSWEGGQRRGPLCLSLSGLEGSPAARLTSGMALQLPGFRELRERPREGHGGHKQRRCSPSSGGEQHGRAKPATARLQFISMAPPTQGQPLSCPGVSERGGHLGWGRAAGAAPGHGAWGKDAVDGNLASEGSQAHAWGGKAFHAGTVPGGLGAGTRPEGPEARGQETLWVPGTPCSAAGGSDVALRPGALLAERGPWVGGLWPLLGLCRRLLGWPTLALARSAAWVFLRMGSSVQAQQWQGCGDGAWEEAVQRPQKAFPRPPTVRCWVPPGPVSSWVTGRLGAGRTLEPIVSTLRSPRLTFVWPLRFLEMDCVQEAMHYS</sequence>
<protein>
    <submittedName>
        <fullName evidence="1">Uncharacterized protein</fullName>
    </submittedName>
</protein>
<dbReference type="Proteomes" id="UP001162501">
    <property type="component" value="Chromosome 6"/>
</dbReference>
<evidence type="ECO:0000313" key="2">
    <source>
        <dbReference type="Proteomes" id="UP001162501"/>
    </source>
</evidence>
<proteinExistence type="predicted"/>
<gene>
    <name evidence="1" type="ORF">MRATA1EN3_LOCUS22415</name>
</gene>
<name>A0ACB0FEM2_RANTA</name>
<reference evidence="1" key="1">
    <citation type="submission" date="2023-05" db="EMBL/GenBank/DDBJ databases">
        <authorList>
            <consortium name="ELIXIR-Norway"/>
        </authorList>
    </citation>
    <scope>NUCLEOTIDE SEQUENCE</scope>
</reference>
<organism evidence="1 2">
    <name type="scientific">Rangifer tarandus platyrhynchus</name>
    <name type="common">Svalbard reindeer</name>
    <dbReference type="NCBI Taxonomy" id="3082113"/>
    <lineage>
        <taxon>Eukaryota</taxon>
        <taxon>Metazoa</taxon>
        <taxon>Chordata</taxon>
        <taxon>Craniata</taxon>
        <taxon>Vertebrata</taxon>
        <taxon>Euteleostomi</taxon>
        <taxon>Mammalia</taxon>
        <taxon>Eutheria</taxon>
        <taxon>Laurasiatheria</taxon>
        <taxon>Artiodactyla</taxon>
        <taxon>Ruminantia</taxon>
        <taxon>Pecora</taxon>
        <taxon>Cervidae</taxon>
        <taxon>Odocoileinae</taxon>
        <taxon>Rangifer</taxon>
    </lineage>
</organism>